<reference evidence="3 4" key="1">
    <citation type="submission" date="2020-08" db="EMBL/GenBank/DDBJ databases">
        <title>Sequencing the genomes of 1000 actinobacteria strains.</title>
        <authorList>
            <person name="Klenk H.-P."/>
        </authorList>
    </citation>
    <scope>NUCLEOTIDE SEQUENCE [LARGE SCALE GENOMIC DNA]</scope>
    <source>
        <strain evidence="3 4">DSM 44551</strain>
    </source>
</reference>
<evidence type="ECO:0000313" key="3">
    <source>
        <dbReference type="EMBL" id="MBB5431453.1"/>
    </source>
</evidence>
<dbReference type="AlphaFoldDB" id="A0A7W8VCZ1"/>
<dbReference type="SUPFAM" id="SSF51445">
    <property type="entry name" value="(Trans)glycosidases"/>
    <property type="match status" value="1"/>
</dbReference>
<keyword evidence="1" id="KW-0732">Signal</keyword>
<name>A0A7W8VCZ1_9ACTN</name>
<protein>
    <recommendedName>
        <fullName evidence="2">Glycoside-hydrolase family GH114 TIM-barrel domain-containing protein</fullName>
    </recommendedName>
</protein>
<sequence length="277" mass="29203">MPYRRRCAAGPKARQVLAFPLAAAVLAGCSAPAATEAGGAAPVPEQAGFDYQIGGAYPPPPGVGLVIRDRAAEPADGAYSVCYVNGFQTQEAATARWRADHPELLLTEDGEPVMDTDWNEQLFDVSTGANRTALAETVGAWIEGCAADGFDAVEIDNLDSPLRSRGLLTEDDALAYAGLLIERAHAAGLAAGQKNAVESAGRGAAAGFDFAVSEECARYGECADYADAYPGRVYDVEYRRPDFERACEDPVPGVSVVLRDLAVSPPDDPGYVREACR</sequence>
<accession>A0A7W8VCZ1</accession>
<feature type="chain" id="PRO_5031300443" description="Glycoside-hydrolase family GH114 TIM-barrel domain-containing protein" evidence="1">
    <location>
        <begin position="34"/>
        <end position="277"/>
    </location>
</feature>
<dbReference type="PANTHER" id="PTHR35273">
    <property type="entry name" value="ALPHA-1,4 POLYGALACTOSAMINIDASE, PUTATIVE (AFU_ORTHOLOGUE AFUA_3G07890)-RELATED"/>
    <property type="match status" value="1"/>
</dbReference>
<dbReference type="PROSITE" id="PS51257">
    <property type="entry name" value="PROKAR_LIPOPROTEIN"/>
    <property type="match status" value="1"/>
</dbReference>
<dbReference type="Gene3D" id="3.20.20.70">
    <property type="entry name" value="Aldolase class I"/>
    <property type="match status" value="1"/>
</dbReference>
<feature type="domain" description="Glycoside-hydrolase family GH114 TIM-barrel" evidence="2">
    <location>
        <begin position="49"/>
        <end position="263"/>
    </location>
</feature>
<comment type="caution">
    <text evidence="3">The sequence shown here is derived from an EMBL/GenBank/DDBJ whole genome shotgun (WGS) entry which is preliminary data.</text>
</comment>
<keyword evidence="4" id="KW-1185">Reference proteome</keyword>
<feature type="signal peptide" evidence="1">
    <location>
        <begin position="1"/>
        <end position="33"/>
    </location>
</feature>
<dbReference type="EMBL" id="JACHDB010000001">
    <property type="protein sequence ID" value="MBB5431453.1"/>
    <property type="molecule type" value="Genomic_DNA"/>
</dbReference>
<evidence type="ECO:0000256" key="1">
    <source>
        <dbReference type="SAM" id="SignalP"/>
    </source>
</evidence>
<evidence type="ECO:0000259" key="2">
    <source>
        <dbReference type="Pfam" id="PF03537"/>
    </source>
</evidence>
<dbReference type="Pfam" id="PF03537">
    <property type="entry name" value="Glyco_hydro_114"/>
    <property type="match status" value="1"/>
</dbReference>
<dbReference type="InterPro" id="IPR013785">
    <property type="entry name" value="Aldolase_TIM"/>
</dbReference>
<evidence type="ECO:0000313" key="4">
    <source>
        <dbReference type="Proteomes" id="UP000572635"/>
    </source>
</evidence>
<gene>
    <name evidence="3" type="ORF">HDA36_001537</name>
</gene>
<dbReference type="InterPro" id="IPR017853">
    <property type="entry name" value="GH"/>
</dbReference>
<proteinExistence type="predicted"/>
<dbReference type="PANTHER" id="PTHR35273:SF2">
    <property type="entry name" value="ALPHA-GALACTOSIDASE"/>
    <property type="match status" value="1"/>
</dbReference>
<organism evidence="3 4">
    <name type="scientific">Nocardiopsis composta</name>
    <dbReference type="NCBI Taxonomy" id="157465"/>
    <lineage>
        <taxon>Bacteria</taxon>
        <taxon>Bacillati</taxon>
        <taxon>Actinomycetota</taxon>
        <taxon>Actinomycetes</taxon>
        <taxon>Streptosporangiales</taxon>
        <taxon>Nocardiopsidaceae</taxon>
        <taxon>Nocardiopsis</taxon>
    </lineage>
</organism>
<dbReference type="Proteomes" id="UP000572635">
    <property type="component" value="Unassembled WGS sequence"/>
</dbReference>
<dbReference type="InterPro" id="IPR004352">
    <property type="entry name" value="GH114_TIM-barrel"/>
</dbReference>
<dbReference type="RefSeq" id="WP_184391137.1">
    <property type="nucleotide sequence ID" value="NZ_BAAAJD010000188.1"/>
</dbReference>